<dbReference type="FunFam" id="1.10.10.60:FF:000144">
    <property type="entry name" value="homeobox-leucine zipper protein ATHB-6-like"/>
    <property type="match status" value="1"/>
</dbReference>
<keyword evidence="4 8" id="KW-0371">Homeobox</keyword>
<dbReference type="SMART" id="SM00389">
    <property type="entry name" value="HOX"/>
    <property type="match status" value="1"/>
</dbReference>
<dbReference type="Pfam" id="PF00046">
    <property type="entry name" value="Homeodomain"/>
    <property type="match status" value="1"/>
</dbReference>
<dbReference type="Gene3D" id="1.10.10.60">
    <property type="entry name" value="Homeodomain-like"/>
    <property type="match status" value="1"/>
</dbReference>
<evidence type="ECO:0000256" key="3">
    <source>
        <dbReference type="ARBA" id="ARBA00023125"/>
    </source>
</evidence>
<dbReference type="CDD" id="cd00086">
    <property type="entry name" value="homeodomain"/>
    <property type="match status" value="1"/>
</dbReference>
<evidence type="ECO:0000256" key="8">
    <source>
        <dbReference type="PROSITE-ProRule" id="PRU00108"/>
    </source>
</evidence>
<dbReference type="InterPro" id="IPR045224">
    <property type="entry name" value="HDZip_class_I_plant"/>
</dbReference>
<evidence type="ECO:0000256" key="10">
    <source>
        <dbReference type="RuleBase" id="RU369038"/>
    </source>
</evidence>
<evidence type="ECO:0000256" key="7">
    <source>
        <dbReference type="ARBA" id="ARBA00025748"/>
    </source>
</evidence>
<evidence type="ECO:0000313" key="13">
    <source>
        <dbReference type="EMBL" id="GAA0187075.1"/>
    </source>
</evidence>
<gene>
    <name evidence="13" type="ORF">LIER_34363</name>
</gene>
<evidence type="ECO:0000256" key="5">
    <source>
        <dbReference type="ARBA" id="ARBA00023163"/>
    </source>
</evidence>
<dbReference type="SUPFAM" id="SSF46689">
    <property type="entry name" value="Homeodomain-like"/>
    <property type="match status" value="1"/>
</dbReference>
<keyword evidence="6 8" id="KW-0539">Nucleus</keyword>
<dbReference type="PANTHER" id="PTHR24326">
    <property type="entry name" value="HOMEOBOX-LEUCINE ZIPPER PROTEIN"/>
    <property type="match status" value="1"/>
</dbReference>
<feature type="domain" description="Homeobox" evidence="12">
    <location>
        <begin position="77"/>
        <end position="137"/>
    </location>
</feature>
<sequence>MADHSMVFGSSSNGATNMKIGSSYSSLNSPSLVMNGPPPFHGLRSMLSFKNTGSEKSFFCSFNQDENVDDDDLEEYLHQPEKKRRLTVEQVQFLEKSFDTDNKLEPERKMQLAKELDLQPRQIAIWFQNRRARWKNKNLEKDYDTLKSNYDNLKADYDSLLSEKEKLQAEVRRLTDKLPLNDNQKDLRNYGGEKLFQLLPKAPIAESVATSESSQAPVVALRQDDLSSSRSGVLDSDSSHFADGVHSSFLETGDSSYIFECEQSNLSLDEEDNFSKNLLSLANEDFKIHDPNYTSFPANPNFFGLPHDDHAFRSWPY</sequence>
<protein>
    <recommendedName>
        <fullName evidence="10">Homeobox-leucine zipper protein</fullName>
    </recommendedName>
    <alternativeName>
        <fullName evidence="10">HD-ZIP protein</fullName>
    </alternativeName>
    <alternativeName>
        <fullName evidence="10">Homeodomain transcription factor</fullName>
    </alternativeName>
</protein>
<evidence type="ECO:0000256" key="11">
    <source>
        <dbReference type="SAM" id="Coils"/>
    </source>
</evidence>
<dbReference type="PROSITE" id="PS00027">
    <property type="entry name" value="HOMEOBOX_1"/>
    <property type="match status" value="1"/>
</dbReference>
<evidence type="ECO:0000256" key="9">
    <source>
        <dbReference type="RuleBase" id="RU000682"/>
    </source>
</evidence>
<comment type="function">
    <text evidence="10">Transcription factor.</text>
</comment>
<keyword evidence="5 10" id="KW-0804">Transcription</keyword>
<comment type="subcellular location">
    <subcellularLocation>
        <location evidence="1 8 9">Nucleus</location>
    </subcellularLocation>
</comment>
<dbReference type="InterPro" id="IPR009057">
    <property type="entry name" value="Homeodomain-like_sf"/>
</dbReference>
<proteinExistence type="inferred from homology"/>
<dbReference type="Proteomes" id="UP001454036">
    <property type="component" value="Unassembled WGS sequence"/>
</dbReference>
<evidence type="ECO:0000256" key="4">
    <source>
        <dbReference type="ARBA" id="ARBA00023155"/>
    </source>
</evidence>
<accession>A0AAV3S1N3</accession>
<dbReference type="EMBL" id="BAABME010014330">
    <property type="protein sequence ID" value="GAA0187075.1"/>
    <property type="molecule type" value="Genomic_DNA"/>
</dbReference>
<dbReference type="InterPro" id="IPR003106">
    <property type="entry name" value="Leu_zip_homeo"/>
</dbReference>
<name>A0AAV3S1N3_LITER</name>
<keyword evidence="11" id="KW-0175">Coiled coil</keyword>
<evidence type="ECO:0000256" key="1">
    <source>
        <dbReference type="ARBA" id="ARBA00004123"/>
    </source>
</evidence>
<dbReference type="PROSITE" id="PS50071">
    <property type="entry name" value="HOMEOBOX_2"/>
    <property type="match status" value="1"/>
</dbReference>
<evidence type="ECO:0000256" key="2">
    <source>
        <dbReference type="ARBA" id="ARBA00023015"/>
    </source>
</evidence>
<feature type="coiled-coil region" evidence="11">
    <location>
        <begin position="129"/>
        <end position="177"/>
    </location>
</feature>
<evidence type="ECO:0000256" key="6">
    <source>
        <dbReference type="ARBA" id="ARBA00023242"/>
    </source>
</evidence>
<keyword evidence="14" id="KW-1185">Reference proteome</keyword>
<comment type="caution">
    <text evidence="13">The sequence shown here is derived from an EMBL/GenBank/DDBJ whole genome shotgun (WGS) entry which is preliminary data.</text>
</comment>
<dbReference type="GO" id="GO:0000976">
    <property type="term" value="F:transcription cis-regulatory region binding"/>
    <property type="evidence" value="ECO:0007669"/>
    <property type="project" value="UniProtKB-ARBA"/>
</dbReference>
<feature type="DNA-binding region" description="Homeobox" evidence="8">
    <location>
        <begin position="79"/>
        <end position="138"/>
    </location>
</feature>
<dbReference type="PANTHER" id="PTHR24326:SF606">
    <property type="entry name" value="HOMEOBOX-LEUCINE ZIPPER PROTEIN ATHB-54"/>
    <property type="match status" value="1"/>
</dbReference>
<evidence type="ECO:0000313" key="14">
    <source>
        <dbReference type="Proteomes" id="UP001454036"/>
    </source>
</evidence>
<dbReference type="GO" id="GO:0000981">
    <property type="term" value="F:DNA-binding transcription factor activity, RNA polymerase II-specific"/>
    <property type="evidence" value="ECO:0007669"/>
    <property type="project" value="UniProtKB-UniRule"/>
</dbReference>
<dbReference type="GO" id="GO:0005634">
    <property type="term" value="C:nucleus"/>
    <property type="evidence" value="ECO:0007669"/>
    <property type="project" value="UniProtKB-SubCell"/>
</dbReference>
<dbReference type="Pfam" id="PF02183">
    <property type="entry name" value="HALZ"/>
    <property type="match status" value="1"/>
</dbReference>
<dbReference type="GO" id="GO:0045893">
    <property type="term" value="P:positive regulation of DNA-templated transcription"/>
    <property type="evidence" value="ECO:0007669"/>
    <property type="project" value="TreeGrafter"/>
</dbReference>
<keyword evidence="2 10" id="KW-0805">Transcription regulation</keyword>
<dbReference type="AlphaFoldDB" id="A0AAV3S1N3"/>
<dbReference type="InterPro" id="IPR001356">
    <property type="entry name" value="HD"/>
</dbReference>
<reference evidence="13 14" key="1">
    <citation type="submission" date="2024-01" db="EMBL/GenBank/DDBJ databases">
        <title>The complete chloroplast genome sequence of Lithospermum erythrorhizon: insights into the phylogenetic relationship among Boraginaceae species and the maternal lineages of purple gromwells.</title>
        <authorList>
            <person name="Okada T."/>
            <person name="Watanabe K."/>
        </authorList>
    </citation>
    <scope>NUCLEOTIDE SEQUENCE [LARGE SCALE GENOMIC DNA]</scope>
</reference>
<comment type="similarity">
    <text evidence="7 10">Belongs to the HD-ZIP homeobox family. Class I subfamily.</text>
</comment>
<keyword evidence="3 8" id="KW-0238">DNA-binding</keyword>
<organism evidence="13 14">
    <name type="scientific">Lithospermum erythrorhizon</name>
    <name type="common">Purple gromwell</name>
    <name type="synonym">Lithospermum officinale var. erythrorhizon</name>
    <dbReference type="NCBI Taxonomy" id="34254"/>
    <lineage>
        <taxon>Eukaryota</taxon>
        <taxon>Viridiplantae</taxon>
        <taxon>Streptophyta</taxon>
        <taxon>Embryophyta</taxon>
        <taxon>Tracheophyta</taxon>
        <taxon>Spermatophyta</taxon>
        <taxon>Magnoliopsida</taxon>
        <taxon>eudicotyledons</taxon>
        <taxon>Gunneridae</taxon>
        <taxon>Pentapetalae</taxon>
        <taxon>asterids</taxon>
        <taxon>lamiids</taxon>
        <taxon>Boraginales</taxon>
        <taxon>Boraginaceae</taxon>
        <taxon>Boraginoideae</taxon>
        <taxon>Lithospermeae</taxon>
        <taxon>Lithospermum</taxon>
    </lineage>
</organism>
<dbReference type="InterPro" id="IPR017970">
    <property type="entry name" value="Homeobox_CS"/>
</dbReference>
<evidence type="ECO:0000259" key="12">
    <source>
        <dbReference type="PROSITE" id="PS50071"/>
    </source>
</evidence>